<proteinExistence type="predicted"/>
<sequence length="178" mass="19334">MKSSPLAPYSRLLLIAAAAALLAACGPADQRAQTPVAVEIDRGTVCALDGMLLADYPGPKAQIHYQDKAEPEFFCDTVEMFSLYLKPEQVRGVRALYVQDMGKAEWDNPRGHWVDARSAWYVHGSSRKGSMGPTIASFGSEADAQKFAGEHGGKVYRFEGITADMVVLDGGALHDQRM</sequence>
<dbReference type="SUPFAM" id="SSF160387">
    <property type="entry name" value="NosL/MerB-like"/>
    <property type="match status" value="1"/>
</dbReference>
<accession>A0A4R6DSL0</accession>
<dbReference type="PANTHER" id="PTHR41247:SF1">
    <property type="entry name" value="HTH-TYPE TRANSCRIPTIONAL REPRESSOR YCNK"/>
    <property type="match status" value="1"/>
</dbReference>
<dbReference type="OrthoDB" id="982633at2"/>
<reference evidence="2 3" key="1">
    <citation type="submission" date="2019-03" db="EMBL/GenBank/DDBJ databases">
        <title>Genomic Encyclopedia of Type Strains, Phase IV (KMG-IV): sequencing the most valuable type-strain genomes for metagenomic binning, comparative biology and taxonomic classification.</title>
        <authorList>
            <person name="Goeker M."/>
        </authorList>
    </citation>
    <scope>NUCLEOTIDE SEQUENCE [LARGE SCALE GENOMIC DNA]</scope>
    <source>
        <strain evidence="2 3">DSM 12121</strain>
    </source>
</reference>
<gene>
    <name evidence="2" type="ORF">C7389_11619</name>
</gene>
<keyword evidence="3" id="KW-1185">Reference proteome</keyword>
<dbReference type="EMBL" id="SNVV01000016">
    <property type="protein sequence ID" value="TDN48115.1"/>
    <property type="molecule type" value="Genomic_DNA"/>
</dbReference>
<keyword evidence="1" id="KW-0732">Signal</keyword>
<dbReference type="InterPro" id="IPR008719">
    <property type="entry name" value="N2O_reductase_NosL"/>
</dbReference>
<dbReference type="Gene3D" id="3.30.70.2060">
    <property type="match status" value="1"/>
</dbReference>
<evidence type="ECO:0000313" key="3">
    <source>
        <dbReference type="Proteomes" id="UP000295129"/>
    </source>
</evidence>
<dbReference type="RefSeq" id="WP_133593650.1">
    <property type="nucleotide sequence ID" value="NZ_SNVV01000016.1"/>
</dbReference>
<dbReference type="Gene3D" id="3.30.70.2050">
    <property type="match status" value="1"/>
</dbReference>
<dbReference type="PROSITE" id="PS51257">
    <property type="entry name" value="PROKAR_LIPOPROTEIN"/>
    <property type="match status" value="1"/>
</dbReference>
<dbReference type="Proteomes" id="UP000295129">
    <property type="component" value="Unassembled WGS sequence"/>
</dbReference>
<comment type="caution">
    <text evidence="2">The sequence shown here is derived from an EMBL/GenBank/DDBJ whole genome shotgun (WGS) entry which is preliminary data.</text>
</comment>
<organism evidence="2 3">
    <name type="scientific">Azoarcus indigens</name>
    <dbReference type="NCBI Taxonomy" id="29545"/>
    <lineage>
        <taxon>Bacteria</taxon>
        <taxon>Pseudomonadati</taxon>
        <taxon>Pseudomonadota</taxon>
        <taxon>Betaproteobacteria</taxon>
        <taxon>Rhodocyclales</taxon>
        <taxon>Zoogloeaceae</taxon>
        <taxon>Azoarcus</taxon>
    </lineage>
</organism>
<dbReference type="PANTHER" id="PTHR41247">
    <property type="entry name" value="HTH-TYPE TRANSCRIPTIONAL REPRESSOR YCNK"/>
    <property type="match status" value="1"/>
</dbReference>
<feature type="signal peptide" evidence="1">
    <location>
        <begin position="1"/>
        <end position="23"/>
    </location>
</feature>
<evidence type="ECO:0000256" key="1">
    <source>
        <dbReference type="SAM" id="SignalP"/>
    </source>
</evidence>
<name>A0A4R6DSL0_9RHOO</name>
<dbReference type="Pfam" id="PF05573">
    <property type="entry name" value="NosL"/>
    <property type="match status" value="1"/>
</dbReference>
<evidence type="ECO:0000313" key="2">
    <source>
        <dbReference type="EMBL" id="TDN48115.1"/>
    </source>
</evidence>
<dbReference type="AlphaFoldDB" id="A0A4R6DSL0"/>
<feature type="chain" id="PRO_5020832596" evidence="1">
    <location>
        <begin position="24"/>
        <end position="178"/>
    </location>
</feature>
<protein>
    <submittedName>
        <fullName evidence="2">Copper chaperone NosL</fullName>
    </submittedName>
</protein>